<organism evidence="1 2">
    <name type="scientific">Nitrosomonas eutropha</name>
    <dbReference type="NCBI Taxonomy" id="916"/>
    <lineage>
        <taxon>Bacteria</taxon>
        <taxon>Pseudomonadati</taxon>
        <taxon>Pseudomonadota</taxon>
        <taxon>Betaproteobacteria</taxon>
        <taxon>Nitrosomonadales</taxon>
        <taxon>Nitrosomonadaceae</taxon>
        <taxon>Nitrosomonas</taxon>
    </lineage>
</organism>
<gene>
    <name evidence="1" type="ORF">C8R14_11251</name>
</gene>
<dbReference type="EMBL" id="QICQ01000012">
    <property type="protein sequence ID" value="PXV81175.1"/>
    <property type="molecule type" value="Genomic_DNA"/>
</dbReference>
<reference evidence="1 2" key="1">
    <citation type="submission" date="2018-04" db="EMBL/GenBank/DDBJ databases">
        <title>Active sludge and wastewater microbial communities from Klosterneuburg, Austria.</title>
        <authorList>
            <person name="Wagner M."/>
        </authorList>
    </citation>
    <scope>NUCLEOTIDE SEQUENCE [LARGE SCALE GENOMIC DNA]</scope>
    <source>
        <strain evidence="1 2">Nm 57</strain>
    </source>
</reference>
<keyword evidence="2" id="KW-1185">Reference proteome</keyword>
<evidence type="ECO:0000313" key="1">
    <source>
        <dbReference type="EMBL" id="PXV81175.1"/>
    </source>
</evidence>
<proteinExistence type="predicted"/>
<evidence type="ECO:0000313" key="2">
    <source>
        <dbReference type="Proteomes" id="UP000247780"/>
    </source>
</evidence>
<accession>A0ABX5M731</accession>
<sequence length="93" mass="10294">MGDTLPFPIVVKCGDEKGCKGSIMLRVIALHYATSGFVLVIRQICRYPQFPDHVPFAYLRTCLRSFGEFSGKIQIQGASKYEACIKHPVACGL</sequence>
<protein>
    <submittedName>
        <fullName evidence="1">Uncharacterized protein</fullName>
    </submittedName>
</protein>
<comment type="caution">
    <text evidence="1">The sequence shown here is derived from an EMBL/GenBank/DDBJ whole genome shotgun (WGS) entry which is preliminary data.</text>
</comment>
<dbReference type="Proteomes" id="UP000247780">
    <property type="component" value="Unassembled WGS sequence"/>
</dbReference>
<name>A0ABX5M731_9PROT</name>